<dbReference type="InterPro" id="IPR023907">
    <property type="entry name" value="Non-F420_Flavin_OxRdtase"/>
</dbReference>
<dbReference type="GO" id="GO:0016705">
    <property type="term" value="F:oxidoreductase activity, acting on paired donors, with incorporation or reduction of molecular oxygen"/>
    <property type="evidence" value="ECO:0007669"/>
    <property type="project" value="InterPro"/>
</dbReference>
<dbReference type="Pfam" id="PF00296">
    <property type="entry name" value="Bac_luciferase"/>
    <property type="match status" value="1"/>
</dbReference>
<feature type="domain" description="Luciferase-like" evidence="2">
    <location>
        <begin position="8"/>
        <end position="295"/>
    </location>
</feature>
<name>A0A6J4HWQ7_9PROT</name>
<dbReference type="PANTHER" id="PTHR43244:SF1">
    <property type="entry name" value="5,10-METHYLENETETRAHYDROMETHANOPTERIN REDUCTASE"/>
    <property type="match status" value="1"/>
</dbReference>
<evidence type="ECO:0000259" key="2">
    <source>
        <dbReference type="Pfam" id="PF00296"/>
    </source>
</evidence>
<accession>A0A6J4HWQ7</accession>
<dbReference type="InterPro" id="IPR050564">
    <property type="entry name" value="F420-G6PD/mer"/>
</dbReference>
<gene>
    <name evidence="3" type="ORF">AVDCRST_MAG04-1263</name>
</gene>
<keyword evidence="1" id="KW-0560">Oxidoreductase</keyword>
<organism evidence="3">
    <name type="scientific">uncultured Acetobacteraceae bacterium</name>
    <dbReference type="NCBI Taxonomy" id="169975"/>
    <lineage>
        <taxon>Bacteria</taxon>
        <taxon>Pseudomonadati</taxon>
        <taxon>Pseudomonadota</taxon>
        <taxon>Alphaproteobacteria</taxon>
        <taxon>Acetobacterales</taxon>
        <taxon>Acetobacteraceae</taxon>
        <taxon>environmental samples</taxon>
    </lineage>
</organism>
<evidence type="ECO:0000256" key="1">
    <source>
        <dbReference type="ARBA" id="ARBA00023002"/>
    </source>
</evidence>
<proteinExistence type="predicted"/>
<evidence type="ECO:0000313" key="3">
    <source>
        <dbReference type="EMBL" id="CAA9233753.1"/>
    </source>
</evidence>
<dbReference type="PANTHER" id="PTHR43244">
    <property type="match status" value="1"/>
</dbReference>
<dbReference type="InterPro" id="IPR036661">
    <property type="entry name" value="Luciferase-like_sf"/>
</dbReference>
<dbReference type="NCBIfam" id="TIGR03885">
    <property type="entry name" value="flavin_revert"/>
    <property type="match status" value="1"/>
</dbReference>
<sequence length="332" mass="36258">MSHPRIGFHASHEQFPPSELLALARTAEAAGFDCAMSSDHFRPWGAAQGHSGFAWSWLGAAMATTALPFGVISAPGYRYHPAVLAQGAATLAEMFPGRFWLALGSGQRLNEDITGVAWPEKTERNARLRECAEVIRALLAGETVSHHGRVTVVEAKLYSRPVQPPPLLGAAVTEQTAEQVGAWADGLLTVSAAPDQMRKVIAAFRRGGGEGKRLVVQVGLNWAPTEEQALAGAHEQWRTNVLGGEVNWQLRTPEEFDTATRFVRPEDMRESVWISSDLGWHAERLAELAELGFDEIQLHQVGRNQRAFVEAFGERVLPALGRRPMPADGTFS</sequence>
<dbReference type="CDD" id="cd01097">
    <property type="entry name" value="Tetrahydromethanopterin_reductase"/>
    <property type="match status" value="1"/>
</dbReference>
<dbReference type="InterPro" id="IPR011251">
    <property type="entry name" value="Luciferase-like_dom"/>
</dbReference>
<dbReference type="InterPro" id="IPR019945">
    <property type="entry name" value="F420_G6P_DH-rel"/>
</dbReference>
<dbReference type="AlphaFoldDB" id="A0A6J4HWQ7"/>
<dbReference type="NCBIfam" id="TIGR03557">
    <property type="entry name" value="F420_G6P_family"/>
    <property type="match status" value="1"/>
</dbReference>
<dbReference type="Gene3D" id="3.20.20.30">
    <property type="entry name" value="Luciferase-like domain"/>
    <property type="match status" value="1"/>
</dbReference>
<reference evidence="3" key="1">
    <citation type="submission" date="2020-02" db="EMBL/GenBank/DDBJ databases">
        <authorList>
            <person name="Meier V. D."/>
        </authorList>
    </citation>
    <scope>NUCLEOTIDE SEQUENCE</scope>
    <source>
        <strain evidence="3">AVDCRST_MAG04</strain>
    </source>
</reference>
<dbReference type="EMBL" id="CADCTL010000089">
    <property type="protein sequence ID" value="CAA9233753.1"/>
    <property type="molecule type" value="Genomic_DNA"/>
</dbReference>
<protein>
    <submittedName>
        <fullName evidence="3">Similar to F420-dependent glucose-6-phosphate dehydrogenase, Mext_1273 family</fullName>
    </submittedName>
</protein>
<dbReference type="SUPFAM" id="SSF51679">
    <property type="entry name" value="Bacterial luciferase-like"/>
    <property type="match status" value="1"/>
</dbReference>